<accession>A9A4B2</accession>
<dbReference type="InterPro" id="IPR036388">
    <property type="entry name" value="WH-like_DNA-bd_sf"/>
</dbReference>
<evidence type="ECO:0000259" key="2">
    <source>
        <dbReference type="Pfam" id="PF01978"/>
    </source>
</evidence>
<dbReference type="InterPro" id="IPR002831">
    <property type="entry name" value="Tscrpt_reg_TrmB_N"/>
</dbReference>
<sequence length="283" mass="32857">MPRNGNMVTGMKSVIVEENQDLSLDNIEKSFEKIQIELEKFGLSANQSKVYMFLGKYGTKTASEINQALKIPRTETYHILSTLQNKGIVSAMFGHPVKFTAIEITNAMTQIINSEKQKIKKLENQKTSLIKLWETIPIRTNEEKVEEKFQMLQGENQINSKINEMMNTQEEVLMIGNEKDFANFYHTNILDNVNELKKFKILTTSTKTNYVYENLNNDNIKVLPEQIANNLCFIVKDNEVLFYLKNNSKKESTAMWTNSSAMNYSKKLLFEELWKKSMEFKNE</sequence>
<gene>
    <name evidence="3" type="ordered locus">Nmar_0705</name>
</gene>
<dbReference type="Pfam" id="PF01978">
    <property type="entry name" value="TrmB"/>
    <property type="match status" value="1"/>
</dbReference>
<protein>
    <submittedName>
        <fullName evidence="3">Transcriptional regulator, TrmB</fullName>
    </submittedName>
</protein>
<dbReference type="eggNOG" id="arCOG02037">
    <property type="taxonomic scope" value="Archaea"/>
</dbReference>
<reference evidence="3 4" key="1">
    <citation type="journal article" date="2010" name="Proc. Natl. Acad. Sci. U.S.A.">
        <title>Nitrosopumilus maritimus genome reveals unique mechanisms for nitrification and autotrophy in globally distributed marine crenarchaea.</title>
        <authorList>
            <person name="Walker C.B."/>
            <person name="de la Torre J.R."/>
            <person name="Klotz M.G."/>
            <person name="Urakawa H."/>
            <person name="Pinel N."/>
            <person name="Arp D.J."/>
            <person name="Brochier-Armanet C."/>
            <person name="Chain P.S."/>
            <person name="Chan P.P."/>
            <person name="Gollabgir A."/>
            <person name="Hemp J."/>
            <person name="Hugler M."/>
            <person name="Karr E.A."/>
            <person name="Konneke M."/>
            <person name="Shin M."/>
            <person name="Lawton T.J."/>
            <person name="Lowe T."/>
            <person name="Martens-Habbena W."/>
            <person name="Sayavedra-Soto L.A."/>
            <person name="Lang D."/>
            <person name="Sievert S.M."/>
            <person name="Rosenzweig A.C."/>
            <person name="Manning G."/>
            <person name="Stahl D.A."/>
        </authorList>
    </citation>
    <scope>NUCLEOTIDE SEQUENCE [LARGE SCALE GENOMIC DNA]</scope>
    <source>
        <strain evidence="3 4">SCM1</strain>
    </source>
</reference>
<dbReference type="Gene3D" id="1.10.10.10">
    <property type="entry name" value="Winged helix-like DNA-binding domain superfamily/Winged helix DNA-binding domain"/>
    <property type="match status" value="1"/>
</dbReference>
<dbReference type="EnsemblBacteria" id="ABX12601">
    <property type="protein sequence ID" value="ABX12601"/>
    <property type="gene ID" value="Nmar_0705"/>
</dbReference>
<name>A9A4B2_NITMS</name>
<dbReference type="AlphaFoldDB" id="A9A4B2"/>
<dbReference type="STRING" id="436308.Nmar_0705"/>
<evidence type="ECO:0000313" key="4">
    <source>
        <dbReference type="Proteomes" id="UP000000792"/>
    </source>
</evidence>
<dbReference type="PANTHER" id="PTHR34293">
    <property type="entry name" value="HTH-TYPE TRANSCRIPTIONAL REGULATOR TRMBL2"/>
    <property type="match status" value="1"/>
</dbReference>
<keyword evidence="4" id="KW-1185">Reference proteome</keyword>
<dbReference type="InterPro" id="IPR036390">
    <property type="entry name" value="WH_DNA-bd_sf"/>
</dbReference>
<dbReference type="InterPro" id="IPR051797">
    <property type="entry name" value="TrmB-like"/>
</dbReference>
<dbReference type="HOGENOM" id="CLU_982175_0_0_2"/>
<organism evidence="3 4">
    <name type="scientific">Nitrosopumilus maritimus (strain SCM1)</name>
    <dbReference type="NCBI Taxonomy" id="436308"/>
    <lineage>
        <taxon>Archaea</taxon>
        <taxon>Nitrososphaerota</taxon>
        <taxon>Nitrososphaeria</taxon>
        <taxon>Nitrosopumilales</taxon>
        <taxon>Nitrosopumilaceae</taxon>
        <taxon>Nitrosopumilus</taxon>
    </lineage>
</organism>
<feature type="domain" description="Transcription regulator TrmB N-terminal" evidence="2">
    <location>
        <begin position="38"/>
        <end position="103"/>
    </location>
</feature>
<evidence type="ECO:0000313" key="3">
    <source>
        <dbReference type="EMBL" id="ABX12601.1"/>
    </source>
</evidence>
<dbReference type="PANTHER" id="PTHR34293:SF1">
    <property type="entry name" value="HTH-TYPE TRANSCRIPTIONAL REGULATOR TRMBL2"/>
    <property type="match status" value="1"/>
</dbReference>
<dbReference type="EMBL" id="CP000866">
    <property type="protein sequence ID" value="ABX12601.1"/>
    <property type="molecule type" value="Genomic_DNA"/>
</dbReference>
<proteinExistence type="predicted"/>
<dbReference type="SUPFAM" id="SSF46785">
    <property type="entry name" value="Winged helix' DNA-binding domain"/>
    <property type="match status" value="1"/>
</dbReference>
<dbReference type="PhylomeDB" id="A9A4B2"/>
<dbReference type="Proteomes" id="UP000000792">
    <property type="component" value="Chromosome"/>
</dbReference>
<evidence type="ECO:0000256" key="1">
    <source>
        <dbReference type="SAM" id="Coils"/>
    </source>
</evidence>
<keyword evidence="1" id="KW-0175">Coiled coil</keyword>
<dbReference type="InParanoid" id="A9A4B2"/>
<feature type="coiled-coil region" evidence="1">
    <location>
        <begin position="105"/>
        <end position="132"/>
    </location>
</feature>
<dbReference type="KEGG" id="nmr:Nmar_0705"/>